<evidence type="ECO:0000313" key="1">
    <source>
        <dbReference type="EMBL" id="QJA54752.1"/>
    </source>
</evidence>
<name>A0A6H2A4V9_9ZZZZ</name>
<gene>
    <name evidence="2" type="ORF">MM415A01058_0009</name>
    <name evidence="1" type="ORF">TM448A05617_0009</name>
</gene>
<organism evidence="1">
    <name type="scientific">viral metagenome</name>
    <dbReference type="NCBI Taxonomy" id="1070528"/>
    <lineage>
        <taxon>unclassified sequences</taxon>
        <taxon>metagenomes</taxon>
        <taxon>organismal metagenomes</taxon>
    </lineage>
</organism>
<evidence type="ECO:0000313" key="2">
    <source>
        <dbReference type="EMBL" id="QJA78521.1"/>
    </source>
</evidence>
<reference evidence="1" key="1">
    <citation type="submission" date="2020-03" db="EMBL/GenBank/DDBJ databases">
        <title>The deep terrestrial virosphere.</title>
        <authorList>
            <person name="Holmfeldt K."/>
            <person name="Nilsson E."/>
            <person name="Simone D."/>
            <person name="Lopez-Fernandez M."/>
            <person name="Wu X."/>
            <person name="de Brujin I."/>
            <person name="Lundin D."/>
            <person name="Andersson A."/>
            <person name="Bertilsson S."/>
            <person name="Dopson M."/>
        </authorList>
    </citation>
    <scope>NUCLEOTIDE SEQUENCE</scope>
    <source>
        <strain evidence="2">MM415A01058</strain>
        <strain evidence="1">TM448A05617</strain>
    </source>
</reference>
<dbReference type="EMBL" id="MT142341">
    <property type="protein sequence ID" value="QJA78521.1"/>
    <property type="molecule type" value="Genomic_DNA"/>
</dbReference>
<sequence length="66" mass="7728">MKYGITIQKMTEFSRLVGYVSISVDISRSNEVYIYDEVNSFKFVPFKDLTKELNRRISLAEAKDDK</sequence>
<protein>
    <submittedName>
        <fullName evidence="1">Uncharacterized protein</fullName>
    </submittedName>
</protein>
<accession>A0A6H2A4V9</accession>
<dbReference type="AlphaFoldDB" id="A0A6H2A4V9"/>
<dbReference type="EMBL" id="MT144534">
    <property type="protein sequence ID" value="QJA54752.1"/>
    <property type="molecule type" value="Genomic_DNA"/>
</dbReference>
<proteinExistence type="predicted"/>